<evidence type="ECO:0000259" key="2">
    <source>
        <dbReference type="Pfam" id="PF01844"/>
    </source>
</evidence>
<protein>
    <recommendedName>
        <fullName evidence="2">HNH domain-containing protein</fullName>
    </recommendedName>
</protein>
<proteinExistence type="predicted"/>
<evidence type="ECO:0000256" key="1">
    <source>
        <dbReference type="SAM" id="MobiDB-lite"/>
    </source>
</evidence>
<dbReference type="GO" id="GO:0008270">
    <property type="term" value="F:zinc ion binding"/>
    <property type="evidence" value="ECO:0007669"/>
    <property type="project" value="InterPro"/>
</dbReference>
<name>A0A6J4J8H1_9SPHI</name>
<reference evidence="3" key="1">
    <citation type="submission" date="2020-02" db="EMBL/GenBank/DDBJ databases">
        <authorList>
            <person name="Meier V. D."/>
        </authorList>
    </citation>
    <scope>NUCLEOTIDE SEQUENCE</scope>
    <source>
        <strain evidence="3">AVDCRST_MAG56</strain>
    </source>
</reference>
<organism evidence="3">
    <name type="scientific">uncultured Cytophagales bacterium</name>
    <dbReference type="NCBI Taxonomy" id="158755"/>
    <lineage>
        <taxon>Bacteria</taxon>
        <taxon>Pseudomonadati</taxon>
        <taxon>Bacteroidota</taxon>
        <taxon>Sphingobacteriia</taxon>
        <taxon>Sphingobacteriales</taxon>
        <taxon>environmental samples</taxon>
    </lineage>
</organism>
<dbReference type="Gene3D" id="1.10.30.50">
    <property type="match status" value="1"/>
</dbReference>
<dbReference type="GO" id="GO:0003676">
    <property type="term" value="F:nucleic acid binding"/>
    <property type="evidence" value="ECO:0007669"/>
    <property type="project" value="InterPro"/>
</dbReference>
<dbReference type="InterPro" id="IPR002711">
    <property type="entry name" value="HNH"/>
</dbReference>
<dbReference type="InterPro" id="IPR003615">
    <property type="entry name" value="HNH_nuc"/>
</dbReference>
<gene>
    <name evidence="3" type="ORF">AVDCRST_MAG56-2975</name>
</gene>
<dbReference type="AlphaFoldDB" id="A0A6J4J8H1"/>
<dbReference type="Pfam" id="PF01844">
    <property type="entry name" value="HNH"/>
    <property type="match status" value="1"/>
</dbReference>
<accession>A0A6J4J8H1</accession>
<feature type="region of interest" description="Disordered" evidence="1">
    <location>
        <begin position="14"/>
        <end position="37"/>
    </location>
</feature>
<feature type="domain" description="HNH" evidence="2">
    <location>
        <begin position="57"/>
        <end position="98"/>
    </location>
</feature>
<dbReference type="GO" id="GO:0004519">
    <property type="term" value="F:endonuclease activity"/>
    <property type="evidence" value="ECO:0007669"/>
    <property type="project" value="InterPro"/>
</dbReference>
<dbReference type="CDD" id="cd00085">
    <property type="entry name" value="HNHc"/>
    <property type="match status" value="1"/>
</dbReference>
<sequence length="282" mass="32397">MHLDKTQLKVDGEPTFESRAKKASSLWDSKGSGQGGKKAFGEIRKTLLQMCVGVEICNYCEHNEATDIEHVYPKKSFPEKAFRWENYILSCGKCNTDYKSDKFAVFNPLHSADLEELPRQRGTYSQPANADGVLINPRWENPLDYLWLDIQNKSFHFTDKPGISLRDCRKAKYTIELLGLNARTPLVEGREVAAKYYLDRLERYVRAKHATTFADLEAITQDPDMVDETQPFEAEQARIMDAIRSDIAHHQHPTVWQELKRQRGQLPKTGRLLAQAPEALEW</sequence>
<dbReference type="EMBL" id="CADCTQ010000254">
    <property type="protein sequence ID" value="CAA9269608.1"/>
    <property type="molecule type" value="Genomic_DNA"/>
</dbReference>
<evidence type="ECO:0000313" key="3">
    <source>
        <dbReference type="EMBL" id="CAA9269608.1"/>
    </source>
</evidence>